<reference evidence="2 3" key="1">
    <citation type="submission" date="2019-08" db="EMBL/GenBank/DDBJ databases">
        <title>Genome of Aequorivita antarctica SW49 (type strain).</title>
        <authorList>
            <person name="Bowman J.P."/>
        </authorList>
    </citation>
    <scope>NUCLEOTIDE SEQUENCE [LARGE SCALE GENOMIC DNA]</scope>
    <source>
        <strain evidence="2 3">SW49</strain>
    </source>
</reference>
<gene>
    <name evidence="2" type="ORF">ESU54_17125</name>
</gene>
<dbReference type="AlphaFoldDB" id="A0A5C6YWA7"/>
<evidence type="ECO:0000313" key="2">
    <source>
        <dbReference type="EMBL" id="TXD71367.1"/>
    </source>
</evidence>
<accession>A0A5C6YWA7</accession>
<dbReference type="EMBL" id="VORT01000020">
    <property type="protein sequence ID" value="TXD71367.1"/>
    <property type="molecule type" value="Genomic_DNA"/>
</dbReference>
<keyword evidence="3" id="KW-1185">Reference proteome</keyword>
<sequence>MTKKILIFSILFLTGISIFSQTVNDIPVAQIDVEYIQIVGTSRLFSNKVTIEIDFGQQSKFFSSGNETQVKDADGKILKLNSMIDALNFMSLNGYTFVQAYAFAVEGQNVYHYLMKKRE</sequence>
<proteinExistence type="predicted"/>
<keyword evidence="1" id="KW-0732">Signal</keyword>
<feature type="chain" id="PRO_5022718225" evidence="1">
    <location>
        <begin position="21"/>
        <end position="119"/>
    </location>
</feature>
<evidence type="ECO:0000313" key="3">
    <source>
        <dbReference type="Proteomes" id="UP000321497"/>
    </source>
</evidence>
<dbReference type="RefSeq" id="WP_146848169.1">
    <property type="nucleotide sequence ID" value="NZ_VORT01000020.1"/>
</dbReference>
<name>A0A5C6YWA7_9FLAO</name>
<evidence type="ECO:0000256" key="1">
    <source>
        <dbReference type="SAM" id="SignalP"/>
    </source>
</evidence>
<comment type="caution">
    <text evidence="2">The sequence shown here is derived from an EMBL/GenBank/DDBJ whole genome shotgun (WGS) entry which is preliminary data.</text>
</comment>
<feature type="signal peptide" evidence="1">
    <location>
        <begin position="1"/>
        <end position="20"/>
    </location>
</feature>
<organism evidence="2 3">
    <name type="scientific">Aequorivita antarctica</name>
    <dbReference type="NCBI Taxonomy" id="153266"/>
    <lineage>
        <taxon>Bacteria</taxon>
        <taxon>Pseudomonadati</taxon>
        <taxon>Bacteroidota</taxon>
        <taxon>Flavobacteriia</taxon>
        <taxon>Flavobacteriales</taxon>
        <taxon>Flavobacteriaceae</taxon>
        <taxon>Aequorivita</taxon>
    </lineage>
</organism>
<protein>
    <submittedName>
        <fullName evidence="2">Uncharacterized protein</fullName>
    </submittedName>
</protein>
<dbReference type="Proteomes" id="UP000321497">
    <property type="component" value="Unassembled WGS sequence"/>
</dbReference>